<evidence type="ECO:0000313" key="4">
    <source>
        <dbReference type="Proteomes" id="UP000383932"/>
    </source>
</evidence>
<dbReference type="InterPro" id="IPR057678">
    <property type="entry name" value="DUF7918"/>
</dbReference>
<feature type="domain" description="DUF7918" evidence="2">
    <location>
        <begin position="18"/>
        <end position="223"/>
    </location>
</feature>
<gene>
    <name evidence="3" type="ORF">CTheo_3572</name>
</gene>
<dbReference type="Proteomes" id="UP000383932">
    <property type="component" value="Unassembled WGS sequence"/>
</dbReference>
<name>A0A5N5QN61_9AGAM</name>
<proteinExistence type="predicted"/>
<reference evidence="3 4" key="1">
    <citation type="journal article" date="2019" name="Fungal Biol. Biotechnol.">
        <title>Draft genome sequence of fastidious pathogen Ceratobasidium theobromae, which causes vascular-streak dieback in Theobroma cacao.</title>
        <authorList>
            <person name="Ali S.S."/>
            <person name="Asman A."/>
            <person name="Shao J."/>
            <person name="Firmansyah A.P."/>
            <person name="Susilo A.W."/>
            <person name="Rosmana A."/>
            <person name="McMahon P."/>
            <person name="Junaid M."/>
            <person name="Guest D."/>
            <person name="Kheng T.Y."/>
            <person name="Meinhardt L.W."/>
            <person name="Bailey B.A."/>
        </authorList>
    </citation>
    <scope>NUCLEOTIDE SEQUENCE [LARGE SCALE GENOMIC DNA]</scope>
    <source>
        <strain evidence="3 4">CT2</strain>
    </source>
</reference>
<dbReference type="Pfam" id="PF25534">
    <property type="entry name" value="DUF7918"/>
    <property type="match status" value="1"/>
</dbReference>
<dbReference type="OrthoDB" id="3364132at2759"/>
<evidence type="ECO:0000256" key="1">
    <source>
        <dbReference type="SAM" id="MobiDB-lite"/>
    </source>
</evidence>
<sequence>METDIINAKNLPMTAWIVNAQGKSLPEYALKKVVDRNNTYECWIPATEGEIFGICWGDGGLRLTPTKAYKSYGIRGILWLDGIELNGAILLADSRAEGECIKISSQPVGMRMERPFQFGRLALTDKEDARMNIEELNTIRVELEWGFAHKQGVLKDFTDPGVRDPIYEKAIKKGNTSSATLGDPVASNISYDYTFQPAQKTQSLTFLFHYASKDWLQAQGIMPLGDPFGGAPAPEGDNADNFKNDPDPNLALRTCTTRRTRRKTRQAIDIDDAYVEPELDPVPAPTLRLTRSRARREVTPDSTSAEPEPEPELEESSGPNKQKRAGSQEIIDLCDLKSESGSSNLGNLGESNDEIVCTKHLVPVSLSTRKRNRPVRTVVKEELDVKPKLED</sequence>
<evidence type="ECO:0000259" key="2">
    <source>
        <dbReference type="Pfam" id="PF25534"/>
    </source>
</evidence>
<organism evidence="3 4">
    <name type="scientific">Ceratobasidium theobromae</name>
    <dbReference type="NCBI Taxonomy" id="1582974"/>
    <lineage>
        <taxon>Eukaryota</taxon>
        <taxon>Fungi</taxon>
        <taxon>Dikarya</taxon>
        <taxon>Basidiomycota</taxon>
        <taxon>Agaricomycotina</taxon>
        <taxon>Agaricomycetes</taxon>
        <taxon>Cantharellales</taxon>
        <taxon>Ceratobasidiaceae</taxon>
        <taxon>Ceratobasidium</taxon>
    </lineage>
</organism>
<dbReference type="EMBL" id="SSOP01000048">
    <property type="protein sequence ID" value="KAB5593018.1"/>
    <property type="molecule type" value="Genomic_DNA"/>
</dbReference>
<feature type="region of interest" description="Disordered" evidence="1">
    <location>
        <begin position="278"/>
        <end position="329"/>
    </location>
</feature>
<evidence type="ECO:0000313" key="3">
    <source>
        <dbReference type="EMBL" id="KAB5593018.1"/>
    </source>
</evidence>
<comment type="caution">
    <text evidence="3">The sequence shown here is derived from an EMBL/GenBank/DDBJ whole genome shotgun (WGS) entry which is preliminary data.</text>
</comment>
<dbReference type="AlphaFoldDB" id="A0A5N5QN61"/>
<feature type="region of interest" description="Disordered" evidence="1">
    <location>
        <begin position="226"/>
        <end position="264"/>
    </location>
</feature>
<protein>
    <recommendedName>
        <fullName evidence="2">DUF7918 domain-containing protein</fullName>
    </recommendedName>
</protein>
<keyword evidence="4" id="KW-1185">Reference proteome</keyword>
<accession>A0A5N5QN61</accession>